<dbReference type="SUPFAM" id="SSF141259">
    <property type="entry name" value="CarD-like"/>
    <property type="match status" value="1"/>
</dbReference>
<dbReference type="EC" id="3.6.4.-" evidence="13"/>
<accession>A0A9D2S9S9</accession>
<feature type="domain" description="Helicase ATP-binding" evidence="14">
    <location>
        <begin position="638"/>
        <end position="799"/>
    </location>
</feature>
<dbReference type="Pfam" id="PF00270">
    <property type="entry name" value="DEAD"/>
    <property type="match status" value="1"/>
</dbReference>
<dbReference type="Gene3D" id="3.40.50.300">
    <property type="entry name" value="P-loop containing nucleotide triphosphate hydrolases"/>
    <property type="match status" value="2"/>
</dbReference>
<evidence type="ECO:0000256" key="3">
    <source>
        <dbReference type="ARBA" id="ARBA00022741"/>
    </source>
</evidence>
<dbReference type="GO" id="GO:0005737">
    <property type="term" value="C:cytoplasm"/>
    <property type="evidence" value="ECO:0007669"/>
    <property type="project" value="UniProtKB-SubCell"/>
</dbReference>
<dbReference type="Pfam" id="PF00271">
    <property type="entry name" value="Helicase_C"/>
    <property type="match status" value="1"/>
</dbReference>
<name>A0A9D2S9S9_9FIRM</name>
<dbReference type="InterPro" id="IPR014001">
    <property type="entry name" value="Helicase_ATP-bd"/>
</dbReference>
<dbReference type="EMBL" id="DWXO01000015">
    <property type="protein sequence ID" value="HJB79577.1"/>
    <property type="molecule type" value="Genomic_DNA"/>
</dbReference>
<keyword evidence="6" id="KW-0347">Helicase</keyword>
<dbReference type="FunFam" id="3.40.50.300:FF:000546">
    <property type="entry name" value="Transcription-repair-coupling factor"/>
    <property type="match status" value="1"/>
</dbReference>
<dbReference type="PROSITE" id="PS51194">
    <property type="entry name" value="HELICASE_CTER"/>
    <property type="match status" value="1"/>
</dbReference>
<dbReference type="Pfam" id="PF02559">
    <property type="entry name" value="CarD_TRCF_RID"/>
    <property type="match status" value="1"/>
</dbReference>
<dbReference type="GO" id="GO:0006355">
    <property type="term" value="P:regulation of DNA-templated transcription"/>
    <property type="evidence" value="ECO:0007669"/>
    <property type="project" value="UniProtKB-UniRule"/>
</dbReference>
<comment type="caution">
    <text evidence="16">The sequence shown here is derived from an EMBL/GenBank/DDBJ whole genome shotgun (WGS) entry which is preliminary data.</text>
</comment>
<evidence type="ECO:0000256" key="2">
    <source>
        <dbReference type="ARBA" id="ARBA00022490"/>
    </source>
</evidence>
<dbReference type="Gene3D" id="3.90.1150.50">
    <property type="entry name" value="Transcription-repair-coupling factor, D7 domain"/>
    <property type="match status" value="1"/>
</dbReference>
<evidence type="ECO:0000256" key="4">
    <source>
        <dbReference type="ARBA" id="ARBA00022763"/>
    </source>
</evidence>
<dbReference type="HAMAP" id="MF_00969">
    <property type="entry name" value="TRCF"/>
    <property type="match status" value="1"/>
</dbReference>
<dbReference type="SUPFAM" id="SSF52540">
    <property type="entry name" value="P-loop containing nucleoside triphosphate hydrolases"/>
    <property type="match status" value="4"/>
</dbReference>
<dbReference type="InterPro" id="IPR041471">
    <property type="entry name" value="UvrB_inter"/>
</dbReference>
<evidence type="ECO:0000256" key="1">
    <source>
        <dbReference type="ARBA" id="ARBA00004496"/>
    </source>
</evidence>
<dbReference type="InterPro" id="IPR037235">
    <property type="entry name" value="TRCF-like_C_D7"/>
</dbReference>
<dbReference type="GO" id="GO:0005524">
    <property type="term" value="F:ATP binding"/>
    <property type="evidence" value="ECO:0007669"/>
    <property type="project" value="UniProtKB-UniRule"/>
</dbReference>
<evidence type="ECO:0000259" key="15">
    <source>
        <dbReference type="PROSITE" id="PS51194"/>
    </source>
</evidence>
<comment type="subcellular location">
    <subcellularLocation>
        <location evidence="1 13">Cytoplasm</location>
    </subcellularLocation>
</comment>
<sequence>MKQLLSALNDIPEYRALTAAIDNGACPVAFSGLSAVHRAHFAAGLHQELERPVVVVCADEGEAQRMEKDLAALSGEKVATLSAREFTFHNAAVVSRQYEHRRLSVLRALAAGECPLLVCTVESLLQRTIPKTLLTQAAQVVRMGEAHDLNELTETLTAAGYARCQQVEGVGQFALRGGILDFFSPAHPKPVRVEFFGDEIDAMGFFDPDTQRRIQNISEAEILPAAEVLPQFTPGGWAGLLEGLDKLMARTKKRKGADKLLQTLEEDRERLAAGTSFPALDRYLSLIYPQMATAADYLPEDGVVLFSESGRVAERGKNYLWQLGEDAKSLMERGELAGDLADLARTPEELWQVLEEWPVCYLDAFAASTYPRRPRTVLNLLAKQLPSYGASLETAVSDLAHYVSEGFRTVVLVSSQQRALNLQALLREQKMTTAVDFELHELPGYGKAVIAVGGVTAGMEYPVGRLAVLTEGQSALGKKRRSKPATNRQKLKSYADLSPGDLVVHEHHGVGRFVEMTKKVVDGIEKDYVKIAYAGTDILYVPATQLDLVSKYIGGGEDANEKRKLSKLGGGDWERAKSKAKKAVKDLAKGLIQLYAQRQRQPGFAFSPDSEWMHEFEEQFEYAETDDQLRCIAEIKRDMETARPMDRLLCGDVGYGKTEVAFRAIMKCVLDGKQAAILVPTTVLARQHYLSAKQRFAKYPVEIDVVSRFRTSAQMKETLRRLAAGQIDLLIGTHRLFQKDVTFKDLGLLVIDEEQRFGVQHKERLKELSKQVDVLTLSATPIPRTLNMALSGIRDMSTLEEPPMDRQPVQTYVLEHDWGVLMDAARRELERGGQVYYLHNRVDTITRTAARIKEMLGEDVEVAVAHGKMSQEELNEVMTRMSEGEVDVLVCTTIIETGIDIANANTLIIEDADKMGLAQLHQIRGRVGRSTRRAFAYLTYRQGKVLTEVASKRLGAIREFAEFGSGFKIAMRDLEIRGAGNILGPEQSGFMLSVGYDMYLRLLEEAVLEERGEPIPKRTECAADLSVAASIPDRYVPSPEERMDLYRRIAAIRTEADADDVTDELIDRYGDPPRTVNNLISVALLRASAAENGVIQIRQQGGGLQFYLDGFDLKRVSALCALEHYKGRLLFSAGEKPYLALRLKKGEDPLKWGRKVMEDYGKTGAAETVEKA</sequence>
<gene>
    <name evidence="13 16" type="primary">mfd</name>
    <name evidence="16" type="ORF">H9712_01190</name>
</gene>
<evidence type="ECO:0000313" key="16">
    <source>
        <dbReference type="EMBL" id="HJB79577.1"/>
    </source>
</evidence>
<evidence type="ECO:0000256" key="10">
    <source>
        <dbReference type="ARBA" id="ARBA00061104"/>
    </source>
</evidence>
<evidence type="ECO:0000259" key="14">
    <source>
        <dbReference type="PROSITE" id="PS51192"/>
    </source>
</evidence>
<dbReference type="SMART" id="SM00490">
    <property type="entry name" value="HELICc"/>
    <property type="match status" value="1"/>
</dbReference>
<protein>
    <recommendedName>
        <fullName evidence="12 13">Transcription-repair-coupling factor</fullName>
        <shortName evidence="13">TRCF</shortName>
        <ecNumber evidence="13">3.6.4.-</ecNumber>
    </recommendedName>
</protein>
<dbReference type="Proteomes" id="UP000823921">
    <property type="component" value="Unassembled WGS sequence"/>
</dbReference>
<dbReference type="Gene3D" id="3.30.2060.10">
    <property type="entry name" value="Penicillin-binding protein 1b domain"/>
    <property type="match status" value="1"/>
</dbReference>
<keyword evidence="3 13" id="KW-0547">Nucleotide-binding</keyword>
<dbReference type="PROSITE" id="PS51192">
    <property type="entry name" value="HELICASE_ATP_BIND_1"/>
    <property type="match status" value="1"/>
</dbReference>
<dbReference type="SMART" id="SM01058">
    <property type="entry name" value="CarD_TRCF"/>
    <property type="match status" value="1"/>
</dbReference>
<comment type="similarity">
    <text evidence="10 13">In the N-terminal section; belongs to the UvrB family.</text>
</comment>
<keyword evidence="2 13" id="KW-0963">Cytoplasm</keyword>
<dbReference type="AlphaFoldDB" id="A0A9D2S9S9"/>
<dbReference type="InterPro" id="IPR027417">
    <property type="entry name" value="P-loop_NTPase"/>
</dbReference>
<evidence type="ECO:0000313" key="17">
    <source>
        <dbReference type="Proteomes" id="UP000823921"/>
    </source>
</evidence>
<evidence type="ECO:0000256" key="11">
    <source>
        <dbReference type="ARBA" id="ARBA00061399"/>
    </source>
</evidence>
<dbReference type="InterPro" id="IPR036101">
    <property type="entry name" value="CarD-like/TRCF_RID_sf"/>
</dbReference>
<dbReference type="GO" id="GO:0003684">
    <property type="term" value="F:damaged DNA binding"/>
    <property type="evidence" value="ECO:0007669"/>
    <property type="project" value="InterPro"/>
</dbReference>
<keyword evidence="7 13" id="KW-0067">ATP-binding</keyword>
<dbReference type="GO" id="GO:0000716">
    <property type="term" value="P:transcription-coupled nucleotide-excision repair, DNA damage recognition"/>
    <property type="evidence" value="ECO:0007669"/>
    <property type="project" value="UniProtKB-UniRule"/>
</dbReference>
<dbReference type="InterPro" id="IPR003711">
    <property type="entry name" value="CarD-like/TRCF_RID"/>
</dbReference>
<evidence type="ECO:0000256" key="13">
    <source>
        <dbReference type="HAMAP-Rule" id="MF_00969"/>
    </source>
</evidence>
<dbReference type="PANTHER" id="PTHR47964:SF1">
    <property type="entry name" value="ATP-DEPENDENT DNA HELICASE HOMOLOG RECG, CHLOROPLASTIC"/>
    <property type="match status" value="1"/>
</dbReference>
<keyword evidence="4 13" id="KW-0227">DNA damage</keyword>
<keyword evidence="9 13" id="KW-0234">DNA repair</keyword>
<dbReference type="InterPro" id="IPR005118">
    <property type="entry name" value="TRCF_C"/>
</dbReference>
<feature type="domain" description="Helicase C-terminal" evidence="15">
    <location>
        <begin position="821"/>
        <end position="975"/>
    </location>
</feature>
<comment type="function">
    <text evidence="13">Couples transcription and DNA repair by recognizing RNA polymerase (RNAP) stalled at DNA lesions. Mediates ATP-dependent release of RNAP and its truncated transcript from the DNA, and recruitment of nucleotide excision repair machinery to the damaged site.</text>
</comment>
<dbReference type="Gene3D" id="3.40.50.11180">
    <property type="match status" value="1"/>
</dbReference>
<evidence type="ECO:0000256" key="5">
    <source>
        <dbReference type="ARBA" id="ARBA00022801"/>
    </source>
</evidence>
<dbReference type="CDD" id="cd17991">
    <property type="entry name" value="DEXHc_TRCF"/>
    <property type="match status" value="1"/>
</dbReference>
<dbReference type="GO" id="GO:0003678">
    <property type="term" value="F:DNA helicase activity"/>
    <property type="evidence" value="ECO:0007669"/>
    <property type="project" value="TreeGrafter"/>
</dbReference>
<dbReference type="InterPro" id="IPR047112">
    <property type="entry name" value="RecG/Mfd"/>
</dbReference>
<reference evidence="16" key="2">
    <citation type="submission" date="2021-04" db="EMBL/GenBank/DDBJ databases">
        <authorList>
            <person name="Gilroy R."/>
        </authorList>
    </citation>
    <scope>NUCLEOTIDE SEQUENCE</scope>
    <source>
        <strain evidence="16">CHK192-8294</strain>
    </source>
</reference>
<evidence type="ECO:0000256" key="9">
    <source>
        <dbReference type="ARBA" id="ARBA00023204"/>
    </source>
</evidence>
<keyword evidence="5 13" id="KW-0378">Hydrolase</keyword>
<evidence type="ECO:0000256" key="8">
    <source>
        <dbReference type="ARBA" id="ARBA00023125"/>
    </source>
</evidence>
<organism evidence="16 17">
    <name type="scientific">Candidatus Flavonifractor intestinigallinarum</name>
    <dbReference type="NCBI Taxonomy" id="2838586"/>
    <lineage>
        <taxon>Bacteria</taxon>
        <taxon>Bacillati</taxon>
        <taxon>Bacillota</taxon>
        <taxon>Clostridia</taxon>
        <taxon>Eubacteriales</taxon>
        <taxon>Oscillospiraceae</taxon>
        <taxon>Flavonifractor</taxon>
    </lineage>
</organism>
<dbReference type="InterPro" id="IPR001650">
    <property type="entry name" value="Helicase_C-like"/>
</dbReference>
<dbReference type="SUPFAM" id="SSF143517">
    <property type="entry name" value="TRCF domain-like"/>
    <property type="match status" value="1"/>
</dbReference>
<dbReference type="PANTHER" id="PTHR47964">
    <property type="entry name" value="ATP-DEPENDENT DNA HELICASE HOMOLOG RECG, CHLOROPLASTIC"/>
    <property type="match status" value="1"/>
</dbReference>
<dbReference type="SMART" id="SM00487">
    <property type="entry name" value="DEXDc"/>
    <property type="match status" value="1"/>
</dbReference>
<proteinExistence type="inferred from homology"/>
<evidence type="ECO:0000256" key="6">
    <source>
        <dbReference type="ARBA" id="ARBA00022806"/>
    </source>
</evidence>
<dbReference type="Gene3D" id="2.40.10.170">
    <property type="match status" value="1"/>
</dbReference>
<evidence type="ECO:0000256" key="7">
    <source>
        <dbReference type="ARBA" id="ARBA00022840"/>
    </source>
</evidence>
<comment type="similarity">
    <text evidence="11 13">In the C-terminal section; belongs to the helicase family. RecG subfamily.</text>
</comment>
<dbReference type="InterPro" id="IPR011545">
    <property type="entry name" value="DEAD/DEAH_box_helicase_dom"/>
</dbReference>
<evidence type="ECO:0000256" key="12">
    <source>
        <dbReference type="ARBA" id="ARBA00070128"/>
    </source>
</evidence>
<dbReference type="Pfam" id="PF03461">
    <property type="entry name" value="TRCF"/>
    <property type="match status" value="1"/>
</dbReference>
<keyword evidence="8 13" id="KW-0238">DNA-binding</keyword>
<dbReference type="Pfam" id="PF17757">
    <property type="entry name" value="UvrB_inter"/>
    <property type="match status" value="1"/>
</dbReference>
<dbReference type="SMART" id="SM00982">
    <property type="entry name" value="TRCF"/>
    <property type="match status" value="1"/>
</dbReference>
<dbReference type="GO" id="GO:0016787">
    <property type="term" value="F:hydrolase activity"/>
    <property type="evidence" value="ECO:0007669"/>
    <property type="project" value="UniProtKB-KW"/>
</dbReference>
<reference evidence="16" key="1">
    <citation type="journal article" date="2021" name="PeerJ">
        <title>Extensive microbial diversity within the chicken gut microbiome revealed by metagenomics and culture.</title>
        <authorList>
            <person name="Gilroy R."/>
            <person name="Ravi A."/>
            <person name="Getino M."/>
            <person name="Pursley I."/>
            <person name="Horton D.L."/>
            <person name="Alikhan N.F."/>
            <person name="Baker D."/>
            <person name="Gharbi K."/>
            <person name="Hall N."/>
            <person name="Watson M."/>
            <person name="Adriaenssens E.M."/>
            <person name="Foster-Nyarko E."/>
            <person name="Jarju S."/>
            <person name="Secka A."/>
            <person name="Antonio M."/>
            <person name="Oren A."/>
            <person name="Chaudhuri R.R."/>
            <person name="La Ragione R."/>
            <person name="Hildebrand F."/>
            <person name="Pallen M.J."/>
        </authorList>
    </citation>
    <scope>NUCLEOTIDE SEQUENCE</scope>
    <source>
        <strain evidence="16">CHK192-8294</strain>
    </source>
</reference>
<dbReference type="NCBIfam" id="TIGR00580">
    <property type="entry name" value="mfd"/>
    <property type="match status" value="1"/>
</dbReference>
<dbReference type="InterPro" id="IPR004576">
    <property type="entry name" value="Mfd"/>
</dbReference>